<evidence type="ECO:0000313" key="8">
    <source>
        <dbReference type="Proteomes" id="UP000254000"/>
    </source>
</evidence>
<dbReference type="InterPro" id="IPR020568">
    <property type="entry name" value="Ribosomal_Su5_D2-typ_SF"/>
</dbReference>
<keyword evidence="5" id="KW-0694">RNA-binding</keyword>
<gene>
    <name evidence="7" type="primary">rnpA</name>
    <name evidence="7" type="ORF">C1877_14445</name>
</gene>
<evidence type="ECO:0000256" key="2">
    <source>
        <dbReference type="ARBA" id="ARBA00022722"/>
    </source>
</evidence>
<evidence type="ECO:0000313" key="7">
    <source>
        <dbReference type="EMBL" id="RDB61902.1"/>
    </source>
</evidence>
<dbReference type="NCBIfam" id="TIGR00188">
    <property type="entry name" value="rnpA"/>
    <property type="match status" value="1"/>
</dbReference>
<evidence type="ECO:0000256" key="5">
    <source>
        <dbReference type="ARBA" id="ARBA00022884"/>
    </source>
</evidence>
<evidence type="ECO:0000256" key="3">
    <source>
        <dbReference type="ARBA" id="ARBA00022759"/>
    </source>
</evidence>
<dbReference type="Pfam" id="PF00825">
    <property type="entry name" value="Ribonuclease_P"/>
    <property type="match status" value="1"/>
</dbReference>
<dbReference type="SUPFAM" id="SSF54211">
    <property type="entry name" value="Ribosomal protein S5 domain 2-like"/>
    <property type="match status" value="1"/>
</dbReference>
<keyword evidence="1" id="KW-0819">tRNA processing</keyword>
<sequence length="109" mass="12262">METIKSNTEISSLFTHGKRLHTPYLTFIVVRNEKQHDPSGRAAFIAGKKLGNAVWRNSAKRRMRAVCRELGGPWRGYDVIFLAKSNIVRASYSKVLAACDDTLKRAGVR</sequence>
<dbReference type="GeneID" id="78360890"/>
<reference evidence="7 8" key="1">
    <citation type="journal article" date="2018" name="Elife">
        <title>Discovery and characterization of a prevalent human gut bacterial enzyme sufficient for the inactivation of a family of plant toxins.</title>
        <authorList>
            <person name="Koppel N."/>
            <person name="Bisanz J.E."/>
            <person name="Pandelia M.E."/>
            <person name="Turnbaugh P.J."/>
            <person name="Balskus E.P."/>
        </authorList>
    </citation>
    <scope>NUCLEOTIDE SEQUENCE [LARGE SCALE GENOMIC DNA]</scope>
    <source>
        <strain evidence="7 8">3C</strain>
    </source>
</reference>
<dbReference type="GO" id="GO:0000049">
    <property type="term" value="F:tRNA binding"/>
    <property type="evidence" value="ECO:0007669"/>
    <property type="project" value="InterPro"/>
</dbReference>
<evidence type="ECO:0000256" key="4">
    <source>
        <dbReference type="ARBA" id="ARBA00022801"/>
    </source>
</evidence>
<dbReference type="GO" id="GO:0030677">
    <property type="term" value="C:ribonuclease P complex"/>
    <property type="evidence" value="ECO:0007669"/>
    <property type="project" value="TreeGrafter"/>
</dbReference>
<proteinExistence type="predicted"/>
<dbReference type="EMBL" id="PPTS01000011">
    <property type="protein sequence ID" value="RDB61902.1"/>
    <property type="molecule type" value="Genomic_DNA"/>
</dbReference>
<accession>A0A369LRX7</accession>
<evidence type="ECO:0000256" key="1">
    <source>
        <dbReference type="ARBA" id="ARBA00022694"/>
    </source>
</evidence>
<organism evidence="7 8">
    <name type="scientific">Gordonibacter pamelaeae</name>
    <dbReference type="NCBI Taxonomy" id="471189"/>
    <lineage>
        <taxon>Bacteria</taxon>
        <taxon>Bacillati</taxon>
        <taxon>Actinomycetota</taxon>
        <taxon>Coriobacteriia</taxon>
        <taxon>Eggerthellales</taxon>
        <taxon>Eggerthellaceae</taxon>
        <taxon>Gordonibacter</taxon>
    </lineage>
</organism>
<dbReference type="OrthoDB" id="196964at2"/>
<comment type="caution">
    <text evidence="7">The sequence shown here is derived from an EMBL/GenBank/DDBJ whole genome shotgun (WGS) entry which is preliminary data.</text>
</comment>
<dbReference type="RefSeq" id="WP_083808949.1">
    <property type="nucleotide sequence ID" value="NZ_CABMMS010000011.1"/>
</dbReference>
<dbReference type="GO" id="GO:0042781">
    <property type="term" value="F:3'-tRNA processing endoribonuclease activity"/>
    <property type="evidence" value="ECO:0007669"/>
    <property type="project" value="TreeGrafter"/>
</dbReference>
<dbReference type="PANTHER" id="PTHR33992:SF1">
    <property type="entry name" value="RIBONUCLEASE P PROTEIN COMPONENT"/>
    <property type="match status" value="1"/>
</dbReference>
<dbReference type="Proteomes" id="UP000254000">
    <property type="component" value="Unassembled WGS sequence"/>
</dbReference>
<dbReference type="AlphaFoldDB" id="A0A369LRX7"/>
<dbReference type="InterPro" id="IPR014721">
    <property type="entry name" value="Ribsml_uS5_D2-typ_fold_subgr"/>
</dbReference>
<name>A0A369LRX7_9ACTN</name>
<keyword evidence="8" id="KW-1185">Reference proteome</keyword>
<evidence type="ECO:0000256" key="6">
    <source>
        <dbReference type="NCBIfam" id="TIGR00188"/>
    </source>
</evidence>
<dbReference type="Gene3D" id="3.30.230.10">
    <property type="match status" value="1"/>
</dbReference>
<dbReference type="PANTHER" id="PTHR33992">
    <property type="entry name" value="RIBONUCLEASE P PROTEIN COMPONENT"/>
    <property type="match status" value="1"/>
</dbReference>
<keyword evidence="3" id="KW-0255">Endonuclease</keyword>
<dbReference type="InterPro" id="IPR000100">
    <property type="entry name" value="RNase_P"/>
</dbReference>
<protein>
    <recommendedName>
        <fullName evidence="6">Ribonuclease P protein component</fullName>
        <ecNumber evidence="6">3.1.26.5</ecNumber>
    </recommendedName>
</protein>
<dbReference type="EC" id="3.1.26.5" evidence="6"/>
<dbReference type="GO" id="GO:0004526">
    <property type="term" value="F:ribonuclease P activity"/>
    <property type="evidence" value="ECO:0007669"/>
    <property type="project" value="UniProtKB-UniRule"/>
</dbReference>
<keyword evidence="4" id="KW-0378">Hydrolase</keyword>
<keyword evidence="2" id="KW-0540">Nuclease</keyword>